<evidence type="ECO:0000259" key="11">
    <source>
        <dbReference type="PROSITE" id="PS51733"/>
    </source>
</evidence>
<dbReference type="Proteomes" id="UP001139193">
    <property type="component" value="Unassembled WGS sequence"/>
</dbReference>
<feature type="binding site" evidence="6 9">
    <location>
        <begin position="110"/>
        <end position="117"/>
    </location>
    <ligand>
        <name>substrate</name>
    </ligand>
</feature>
<feature type="domain" description="BPL/LPL catalytic" evidence="11">
    <location>
        <begin position="65"/>
        <end position="256"/>
    </location>
</feature>
<evidence type="ECO:0000313" key="12">
    <source>
        <dbReference type="EMBL" id="MCI1188498.1"/>
    </source>
</evidence>
<dbReference type="Pfam" id="PF21948">
    <property type="entry name" value="LplA-B_cat"/>
    <property type="match status" value="1"/>
</dbReference>
<evidence type="ECO:0000256" key="5">
    <source>
        <dbReference type="ARBA" id="ARBA00024732"/>
    </source>
</evidence>
<comment type="miscellaneous">
    <text evidence="6">In the reaction, the free carboxyl group of octanoic acid is attached via an amide linkage to the epsilon-amino group of a specific lysine residue of lipoyl domains of lipoate-dependent enzymes.</text>
</comment>
<keyword evidence="2 6" id="KW-0963">Cytoplasm</keyword>
<accession>A0A9X2AH84</accession>
<dbReference type="HAMAP" id="MF_00013">
    <property type="entry name" value="LipB"/>
    <property type="match status" value="1"/>
</dbReference>
<dbReference type="PIRSF" id="PIRSF016262">
    <property type="entry name" value="LPLase"/>
    <property type="match status" value="1"/>
</dbReference>
<keyword evidence="4 6" id="KW-0012">Acyltransferase</keyword>
<dbReference type="SUPFAM" id="SSF55681">
    <property type="entry name" value="Class II aaRS and biotin synthetases"/>
    <property type="match status" value="1"/>
</dbReference>
<comment type="similarity">
    <text evidence="6 7">Belongs to the LipB family.</text>
</comment>
<dbReference type="GO" id="GO:0009249">
    <property type="term" value="P:protein lipoylation"/>
    <property type="evidence" value="ECO:0007669"/>
    <property type="project" value="InterPro"/>
</dbReference>
<sequence length="271" mass="29094">MVSSAPSFSASLPAASLAANRAVQVHRLGLVEYVPTWQFQEALMDATLAIKTQNRLGEATGAAPVLTPNHLLLCEHPHTYTLGKSGKPEHLLLNDEALAAHEASFHRINRGGDITYHGPGQLVGYPILDLDNFRPDIHWYLRTLEEAVIRTLAEYGLNAGRIAGLTGVWLDWEDGALNPRKICALGVKCSRWVTLHGFALNVAPDLSYFGHIVPCGITDKAVTSLARELGPGATVTVADVQKRLLPHLLALLGGTESAPQATAPAFTPKPA</sequence>
<evidence type="ECO:0000313" key="13">
    <source>
        <dbReference type="Proteomes" id="UP001139193"/>
    </source>
</evidence>
<dbReference type="FunFam" id="3.30.930.10:FF:000035">
    <property type="entry name" value="Putative lipoyltransferase 2, mitochondrial"/>
    <property type="match status" value="1"/>
</dbReference>
<dbReference type="InterPro" id="IPR004143">
    <property type="entry name" value="BPL_LPL_catalytic"/>
</dbReference>
<comment type="caution">
    <text evidence="12">The sequence shown here is derived from an EMBL/GenBank/DDBJ whole genome shotgun (WGS) entry which is preliminary data.</text>
</comment>
<dbReference type="EMBL" id="JALBGC010000003">
    <property type="protein sequence ID" value="MCI1188498.1"/>
    <property type="molecule type" value="Genomic_DNA"/>
</dbReference>
<name>A0A9X2AH84_9BACT</name>
<dbReference type="Gene3D" id="3.30.930.10">
    <property type="entry name" value="Bira Bifunctional Protein, Domain 2"/>
    <property type="match status" value="1"/>
</dbReference>
<evidence type="ECO:0000256" key="2">
    <source>
        <dbReference type="ARBA" id="ARBA00022490"/>
    </source>
</evidence>
<dbReference type="PROSITE" id="PS01313">
    <property type="entry name" value="LIPB"/>
    <property type="match status" value="1"/>
</dbReference>
<comment type="subcellular location">
    <subcellularLocation>
        <location evidence="6">Cytoplasm</location>
    </subcellularLocation>
</comment>
<dbReference type="GO" id="GO:0033819">
    <property type="term" value="F:lipoyl(octanoyl) transferase activity"/>
    <property type="evidence" value="ECO:0007669"/>
    <property type="project" value="UniProtKB-EC"/>
</dbReference>
<dbReference type="NCBIfam" id="NF010925">
    <property type="entry name" value="PRK14345.1"/>
    <property type="match status" value="1"/>
</dbReference>
<dbReference type="PANTHER" id="PTHR10993">
    <property type="entry name" value="OCTANOYLTRANSFERASE"/>
    <property type="match status" value="1"/>
</dbReference>
<protein>
    <recommendedName>
        <fullName evidence="6 7">Octanoyltransferase</fullName>
        <ecNumber evidence="6 7">2.3.1.181</ecNumber>
    </recommendedName>
    <alternativeName>
        <fullName evidence="6">Lipoate-protein ligase B</fullName>
    </alternativeName>
    <alternativeName>
        <fullName evidence="6">Lipoyl/octanoyl transferase</fullName>
    </alternativeName>
    <alternativeName>
        <fullName evidence="6">Octanoyl-[acyl-carrier-protein]-protein N-octanoyltransferase</fullName>
    </alternativeName>
</protein>
<comment type="function">
    <text evidence="5 6 7">Catalyzes the transfer of endogenously produced octanoic acid from octanoyl-acyl-carrier-protein onto the lipoyl domains of lipoate-dependent enzymes. Lipoyl-ACP can also act as a substrate although octanoyl-ACP is likely to be the physiological substrate.</text>
</comment>
<evidence type="ECO:0000256" key="1">
    <source>
        <dbReference type="ARBA" id="ARBA00004821"/>
    </source>
</evidence>
<dbReference type="NCBIfam" id="TIGR00214">
    <property type="entry name" value="lipB"/>
    <property type="match status" value="1"/>
</dbReference>
<evidence type="ECO:0000256" key="3">
    <source>
        <dbReference type="ARBA" id="ARBA00022679"/>
    </source>
</evidence>
<comment type="catalytic activity">
    <reaction evidence="6 7">
        <text>octanoyl-[ACP] + L-lysyl-[protein] = N(6)-octanoyl-L-lysyl-[protein] + holo-[ACP] + H(+)</text>
        <dbReference type="Rhea" id="RHEA:17665"/>
        <dbReference type="Rhea" id="RHEA-COMP:9636"/>
        <dbReference type="Rhea" id="RHEA-COMP:9685"/>
        <dbReference type="Rhea" id="RHEA-COMP:9752"/>
        <dbReference type="Rhea" id="RHEA-COMP:9928"/>
        <dbReference type="ChEBI" id="CHEBI:15378"/>
        <dbReference type="ChEBI" id="CHEBI:29969"/>
        <dbReference type="ChEBI" id="CHEBI:64479"/>
        <dbReference type="ChEBI" id="CHEBI:78463"/>
        <dbReference type="ChEBI" id="CHEBI:78809"/>
        <dbReference type="EC" id="2.3.1.181"/>
    </reaction>
</comment>
<dbReference type="InterPro" id="IPR000544">
    <property type="entry name" value="Octanoyltransferase"/>
</dbReference>
<evidence type="ECO:0000256" key="6">
    <source>
        <dbReference type="HAMAP-Rule" id="MF_00013"/>
    </source>
</evidence>
<evidence type="ECO:0000256" key="10">
    <source>
        <dbReference type="PIRSR" id="PIRSR016262-3"/>
    </source>
</evidence>
<gene>
    <name evidence="6 12" type="primary">lipB</name>
    <name evidence="12" type="ORF">MON38_13800</name>
</gene>
<feature type="binding site" evidence="6 9">
    <location>
        <begin position="184"/>
        <end position="186"/>
    </location>
    <ligand>
        <name>substrate</name>
    </ligand>
</feature>
<dbReference type="GO" id="GO:0005737">
    <property type="term" value="C:cytoplasm"/>
    <property type="evidence" value="ECO:0007669"/>
    <property type="project" value="UniProtKB-SubCell"/>
</dbReference>
<organism evidence="12 13">
    <name type="scientific">Hymenobacter cyanobacteriorum</name>
    <dbReference type="NCBI Taxonomy" id="2926463"/>
    <lineage>
        <taxon>Bacteria</taxon>
        <taxon>Pseudomonadati</taxon>
        <taxon>Bacteroidota</taxon>
        <taxon>Cytophagia</taxon>
        <taxon>Cytophagales</taxon>
        <taxon>Hymenobacteraceae</taxon>
        <taxon>Hymenobacter</taxon>
    </lineage>
</organism>
<dbReference type="InterPro" id="IPR045864">
    <property type="entry name" value="aa-tRNA-synth_II/BPL/LPL"/>
</dbReference>
<feature type="active site" description="Acyl-thioester intermediate" evidence="6 8">
    <location>
        <position position="215"/>
    </location>
</feature>
<dbReference type="EC" id="2.3.1.181" evidence="6 7"/>
<dbReference type="PANTHER" id="PTHR10993:SF12">
    <property type="entry name" value="OCTANOYLTRANSFERASE"/>
    <property type="match status" value="1"/>
</dbReference>
<dbReference type="PROSITE" id="PS51733">
    <property type="entry name" value="BPL_LPL_CATALYTIC"/>
    <property type="match status" value="1"/>
</dbReference>
<feature type="binding site" evidence="6 9">
    <location>
        <begin position="197"/>
        <end position="199"/>
    </location>
    <ligand>
        <name>substrate</name>
    </ligand>
</feature>
<comment type="pathway">
    <text evidence="1 6 7">Protein modification; protein lipoylation via endogenous pathway; protein N(6)-(lipoyl)lysine from octanoyl-[acyl-carrier-protein]: step 1/2.</text>
</comment>
<proteinExistence type="inferred from homology"/>
<evidence type="ECO:0000256" key="7">
    <source>
        <dbReference type="PIRNR" id="PIRNR016262"/>
    </source>
</evidence>
<dbReference type="AlphaFoldDB" id="A0A9X2AH84"/>
<keyword evidence="13" id="KW-1185">Reference proteome</keyword>
<dbReference type="InterPro" id="IPR020605">
    <property type="entry name" value="Octanoyltransferase_CS"/>
</dbReference>
<keyword evidence="3 6" id="KW-0808">Transferase</keyword>
<dbReference type="CDD" id="cd16444">
    <property type="entry name" value="LipB"/>
    <property type="match status" value="1"/>
</dbReference>
<evidence type="ECO:0000256" key="4">
    <source>
        <dbReference type="ARBA" id="ARBA00023315"/>
    </source>
</evidence>
<evidence type="ECO:0000256" key="9">
    <source>
        <dbReference type="PIRSR" id="PIRSR016262-2"/>
    </source>
</evidence>
<reference evidence="12" key="1">
    <citation type="submission" date="2022-03" db="EMBL/GenBank/DDBJ databases">
        <title>Bacterial whole genome sequence for Hymenobacter sp. DH14.</title>
        <authorList>
            <person name="Le V."/>
        </authorList>
    </citation>
    <scope>NUCLEOTIDE SEQUENCE</scope>
    <source>
        <strain evidence="12">DH14</strain>
    </source>
</reference>
<dbReference type="RefSeq" id="WP_241936755.1">
    <property type="nucleotide sequence ID" value="NZ_JALBGC010000003.1"/>
</dbReference>
<feature type="site" description="Lowers pKa of active site Cys" evidence="6 10">
    <location>
        <position position="181"/>
    </location>
</feature>
<evidence type="ECO:0000256" key="8">
    <source>
        <dbReference type="PIRSR" id="PIRSR016262-1"/>
    </source>
</evidence>